<evidence type="ECO:0000256" key="10">
    <source>
        <dbReference type="ARBA" id="ARBA00022960"/>
    </source>
</evidence>
<proteinExistence type="inferred from homology"/>
<evidence type="ECO:0000256" key="5">
    <source>
        <dbReference type="ARBA" id="ARBA00022490"/>
    </source>
</evidence>
<dbReference type="InterPro" id="IPR011601">
    <property type="entry name" value="MurB_C"/>
</dbReference>
<comment type="function">
    <text evidence="2 16">Cell wall formation.</text>
</comment>
<feature type="domain" description="FAD-binding PCMH-type" evidence="17">
    <location>
        <begin position="20"/>
        <end position="185"/>
    </location>
</feature>
<keyword evidence="6 16" id="KW-0132">Cell division</keyword>
<dbReference type="PROSITE" id="PS51387">
    <property type="entry name" value="FAD_PCMH"/>
    <property type="match status" value="1"/>
</dbReference>
<feature type="active site" description="Proton donor" evidence="16">
    <location>
        <position position="214"/>
    </location>
</feature>
<dbReference type="GO" id="GO:0008762">
    <property type="term" value="F:UDP-N-acetylmuramate dehydrogenase activity"/>
    <property type="evidence" value="ECO:0007669"/>
    <property type="project" value="UniProtKB-UniRule"/>
</dbReference>
<evidence type="ECO:0000256" key="13">
    <source>
        <dbReference type="ARBA" id="ARBA00023306"/>
    </source>
</evidence>
<comment type="pathway">
    <text evidence="4 16">Cell wall biogenesis; peptidoglycan biosynthesis.</text>
</comment>
<dbReference type="GO" id="GO:0009252">
    <property type="term" value="P:peptidoglycan biosynthetic process"/>
    <property type="evidence" value="ECO:0007669"/>
    <property type="project" value="UniProtKB-UniRule"/>
</dbReference>
<evidence type="ECO:0000256" key="8">
    <source>
        <dbReference type="ARBA" id="ARBA00022827"/>
    </source>
</evidence>
<gene>
    <name evidence="16 18" type="primary">murB</name>
    <name evidence="18" type="ORF">H9L01_09495</name>
</gene>
<reference evidence="18 19" key="1">
    <citation type="submission" date="2020-08" db="EMBL/GenBank/DDBJ databases">
        <title>Genome sequence of Erysipelothrix inopinata DSM 15511T.</title>
        <authorList>
            <person name="Hyun D.-W."/>
            <person name="Bae J.-W."/>
        </authorList>
    </citation>
    <scope>NUCLEOTIDE SEQUENCE [LARGE SCALE GENOMIC DNA]</scope>
    <source>
        <strain evidence="18 19">DSM 15511</strain>
    </source>
</reference>
<keyword evidence="8 16" id="KW-0274">FAD</keyword>
<dbReference type="InterPro" id="IPR036318">
    <property type="entry name" value="FAD-bd_PCMH-like_sf"/>
</dbReference>
<evidence type="ECO:0000256" key="2">
    <source>
        <dbReference type="ARBA" id="ARBA00003921"/>
    </source>
</evidence>
<evidence type="ECO:0000256" key="16">
    <source>
        <dbReference type="HAMAP-Rule" id="MF_00037"/>
    </source>
</evidence>
<dbReference type="HAMAP" id="MF_00037">
    <property type="entry name" value="MurB"/>
    <property type="match status" value="1"/>
</dbReference>
<comment type="similarity">
    <text evidence="16">Belongs to the MurB family.</text>
</comment>
<protein>
    <recommendedName>
        <fullName evidence="16">UDP-N-acetylenolpyruvoylglucosamine reductase</fullName>
        <ecNumber evidence="16">1.3.1.98</ecNumber>
    </recommendedName>
    <alternativeName>
        <fullName evidence="16">UDP-N-acetylmuramate dehydrogenase</fullName>
    </alternativeName>
</protein>
<dbReference type="UniPathway" id="UPA00219"/>
<dbReference type="GO" id="GO:0008360">
    <property type="term" value="P:regulation of cell shape"/>
    <property type="evidence" value="ECO:0007669"/>
    <property type="project" value="UniProtKB-KW"/>
</dbReference>
<evidence type="ECO:0000256" key="11">
    <source>
        <dbReference type="ARBA" id="ARBA00022984"/>
    </source>
</evidence>
<keyword evidence="7 16" id="KW-0285">Flavoprotein</keyword>
<keyword evidence="10 16" id="KW-0133">Cell shape</keyword>
<dbReference type="SUPFAM" id="SSF56194">
    <property type="entry name" value="Uridine diphospho-N-Acetylenolpyruvylglucosamine reductase, MurB, C-terminal domain"/>
    <property type="match status" value="1"/>
</dbReference>
<dbReference type="GO" id="GO:0005829">
    <property type="term" value="C:cytosol"/>
    <property type="evidence" value="ECO:0007669"/>
    <property type="project" value="TreeGrafter"/>
</dbReference>
<evidence type="ECO:0000256" key="14">
    <source>
        <dbReference type="ARBA" id="ARBA00023316"/>
    </source>
</evidence>
<dbReference type="Gene3D" id="3.30.43.10">
    <property type="entry name" value="Uridine Diphospho-n-acetylenolpyruvylglucosamine Reductase, domain 2"/>
    <property type="match status" value="1"/>
</dbReference>
<evidence type="ECO:0000256" key="3">
    <source>
        <dbReference type="ARBA" id="ARBA00004496"/>
    </source>
</evidence>
<dbReference type="Proteomes" id="UP000515928">
    <property type="component" value="Chromosome"/>
</dbReference>
<evidence type="ECO:0000313" key="19">
    <source>
        <dbReference type="Proteomes" id="UP000515928"/>
    </source>
</evidence>
<keyword evidence="14 16" id="KW-0961">Cell wall biogenesis/degradation</keyword>
<dbReference type="Pfam" id="PF01565">
    <property type="entry name" value="FAD_binding_4"/>
    <property type="match status" value="1"/>
</dbReference>
<keyword evidence="19" id="KW-1185">Reference proteome</keyword>
<dbReference type="InterPro" id="IPR036635">
    <property type="entry name" value="MurB_C_sf"/>
</dbReference>
<evidence type="ECO:0000256" key="15">
    <source>
        <dbReference type="ARBA" id="ARBA00048914"/>
    </source>
</evidence>
<dbReference type="NCBIfam" id="TIGR00179">
    <property type="entry name" value="murB"/>
    <property type="match status" value="1"/>
</dbReference>
<dbReference type="InterPro" id="IPR003170">
    <property type="entry name" value="MurB"/>
</dbReference>
<comment type="subcellular location">
    <subcellularLocation>
        <location evidence="3 16">Cytoplasm</location>
    </subcellularLocation>
</comment>
<dbReference type="Pfam" id="PF02873">
    <property type="entry name" value="MurB_C"/>
    <property type="match status" value="1"/>
</dbReference>
<feature type="active site" evidence="16">
    <location>
        <position position="164"/>
    </location>
</feature>
<dbReference type="Gene3D" id="3.30.465.10">
    <property type="match status" value="1"/>
</dbReference>
<name>A0A7G9RYB4_9FIRM</name>
<keyword evidence="9 16" id="KW-0521">NADP</keyword>
<evidence type="ECO:0000313" key="18">
    <source>
        <dbReference type="EMBL" id="QNN60589.1"/>
    </source>
</evidence>
<dbReference type="Gene3D" id="3.90.78.10">
    <property type="entry name" value="UDP-N-acetylenolpyruvoylglucosamine reductase, C-terminal domain"/>
    <property type="match status" value="1"/>
</dbReference>
<organism evidence="18 19">
    <name type="scientific">Erysipelothrix inopinata</name>
    <dbReference type="NCBI Taxonomy" id="225084"/>
    <lineage>
        <taxon>Bacteria</taxon>
        <taxon>Bacillati</taxon>
        <taxon>Bacillota</taxon>
        <taxon>Erysipelotrichia</taxon>
        <taxon>Erysipelotrichales</taxon>
        <taxon>Erysipelotrichaceae</taxon>
        <taxon>Erysipelothrix</taxon>
    </lineage>
</organism>
<dbReference type="InterPro" id="IPR016166">
    <property type="entry name" value="FAD-bd_PCMH"/>
</dbReference>
<dbReference type="SUPFAM" id="SSF56176">
    <property type="entry name" value="FAD-binding/transporter-associated domain-like"/>
    <property type="match status" value="1"/>
</dbReference>
<dbReference type="RefSeq" id="WP_187533715.1">
    <property type="nucleotide sequence ID" value="NZ_CBCSHU010000016.1"/>
</dbReference>
<comment type="cofactor">
    <cofactor evidence="1 16">
        <name>FAD</name>
        <dbReference type="ChEBI" id="CHEBI:57692"/>
    </cofactor>
</comment>
<evidence type="ECO:0000256" key="1">
    <source>
        <dbReference type="ARBA" id="ARBA00001974"/>
    </source>
</evidence>
<sequence>MKEYFVMNNASLKRYNTLRLDVMAETIVLPHTLQGFADALKEYKDRKIVIIGNGSNIVFSQDSYGDDTVFIVTVLLNNIEIKNNEIVVESGARLNRLSWFACEQSLGEMEFLEDIPGTIGGALIMNAGQWQYSIGQYVKWIDVYNYETEQIERVVPDEGFFGYRYSRLNEMPVYVLGAGLKTLPGDYNEALEKMLYYRHERYVKQPRNYANAGSVFKRPKDKEGNSLYVWKLFDTVNLRGYKVGDAMVSEKHPGFIVNTGNASVHDMHAVINECKKRVSEEFDVELELEWKVI</sequence>
<accession>A0A7G9RYB4</accession>
<evidence type="ECO:0000256" key="7">
    <source>
        <dbReference type="ARBA" id="ARBA00022630"/>
    </source>
</evidence>
<dbReference type="PANTHER" id="PTHR21071">
    <property type="entry name" value="UDP-N-ACETYLENOLPYRUVOYLGLUCOSAMINE REDUCTASE"/>
    <property type="match status" value="1"/>
</dbReference>
<dbReference type="KEGG" id="eio:H9L01_09495"/>
<evidence type="ECO:0000256" key="4">
    <source>
        <dbReference type="ARBA" id="ARBA00004752"/>
    </source>
</evidence>
<dbReference type="GO" id="GO:0071949">
    <property type="term" value="F:FAD binding"/>
    <property type="evidence" value="ECO:0007669"/>
    <property type="project" value="InterPro"/>
</dbReference>
<evidence type="ECO:0000256" key="6">
    <source>
        <dbReference type="ARBA" id="ARBA00022618"/>
    </source>
</evidence>
<keyword evidence="11 16" id="KW-0573">Peptidoglycan synthesis</keyword>
<keyword evidence="13 16" id="KW-0131">Cell cycle</keyword>
<evidence type="ECO:0000256" key="12">
    <source>
        <dbReference type="ARBA" id="ARBA00023002"/>
    </source>
</evidence>
<evidence type="ECO:0000259" key="17">
    <source>
        <dbReference type="PROSITE" id="PS51387"/>
    </source>
</evidence>
<dbReference type="PANTHER" id="PTHR21071:SF4">
    <property type="entry name" value="UDP-N-ACETYLENOLPYRUVOYLGLUCOSAMINE REDUCTASE"/>
    <property type="match status" value="1"/>
</dbReference>
<dbReference type="InterPro" id="IPR006094">
    <property type="entry name" value="Oxid_FAD_bind_N"/>
</dbReference>
<comment type="catalytic activity">
    <reaction evidence="15 16">
        <text>UDP-N-acetyl-alpha-D-muramate + NADP(+) = UDP-N-acetyl-3-O-(1-carboxyvinyl)-alpha-D-glucosamine + NADPH + H(+)</text>
        <dbReference type="Rhea" id="RHEA:12248"/>
        <dbReference type="ChEBI" id="CHEBI:15378"/>
        <dbReference type="ChEBI" id="CHEBI:57783"/>
        <dbReference type="ChEBI" id="CHEBI:58349"/>
        <dbReference type="ChEBI" id="CHEBI:68483"/>
        <dbReference type="ChEBI" id="CHEBI:70757"/>
        <dbReference type="EC" id="1.3.1.98"/>
    </reaction>
</comment>
<feature type="active site" evidence="16">
    <location>
        <position position="289"/>
    </location>
</feature>
<dbReference type="InterPro" id="IPR016169">
    <property type="entry name" value="FAD-bd_PCMH_sub2"/>
</dbReference>
<dbReference type="InterPro" id="IPR016167">
    <property type="entry name" value="FAD-bd_PCMH_sub1"/>
</dbReference>
<keyword evidence="12 16" id="KW-0560">Oxidoreductase</keyword>
<keyword evidence="5 16" id="KW-0963">Cytoplasm</keyword>
<evidence type="ECO:0000256" key="9">
    <source>
        <dbReference type="ARBA" id="ARBA00022857"/>
    </source>
</evidence>
<dbReference type="EMBL" id="CP060715">
    <property type="protein sequence ID" value="QNN60589.1"/>
    <property type="molecule type" value="Genomic_DNA"/>
</dbReference>
<dbReference type="GO" id="GO:0071555">
    <property type="term" value="P:cell wall organization"/>
    <property type="evidence" value="ECO:0007669"/>
    <property type="project" value="UniProtKB-KW"/>
</dbReference>
<dbReference type="EC" id="1.3.1.98" evidence="16"/>
<dbReference type="GO" id="GO:0051301">
    <property type="term" value="P:cell division"/>
    <property type="evidence" value="ECO:0007669"/>
    <property type="project" value="UniProtKB-KW"/>
</dbReference>
<dbReference type="AlphaFoldDB" id="A0A7G9RYB4"/>